<dbReference type="EMBL" id="AEPE02000006">
    <property type="protein sequence ID" value="EFZ36096.1"/>
    <property type="molecule type" value="Genomic_DNA"/>
</dbReference>
<evidence type="ECO:0000313" key="1">
    <source>
        <dbReference type="EMBL" id="EFZ36096.1"/>
    </source>
</evidence>
<sequence>MAQDATNLESDFENLEIIISLTNICYNIDNCKYLTLNIYILTYIYQGSFLCNSNKNSRAIFC</sequence>
<dbReference type="HOGENOM" id="CLU_2900462_0_0_10"/>
<organism evidence="1 2">
    <name type="scientific">Hoylesella oralis ATCC 33269</name>
    <dbReference type="NCBI Taxonomy" id="873533"/>
    <lineage>
        <taxon>Bacteria</taxon>
        <taxon>Pseudomonadati</taxon>
        <taxon>Bacteroidota</taxon>
        <taxon>Bacteroidia</taxon>
        <taxon>Bacteroidales</taxon>
        <taxon>Prevotellaceae</taxon>
        <taxon>Hoylesella</taxon>
    </lineage>
</organism>
<protein>
    <submittedName>
        <fullName evidence="1">Uncharacterized protein</fullName>
    </submittedName>
</protein>
<reference evidence="1" key="1">
    <citation type="submission" date="2011-01" db="EMBL/GenBank/DDBJ databases">
        <authorList>
            <person name="Muzny D."/>
            <person name="Qin X."/>
            <person name="Buhay C."/>
            <person name="Dugan-Rocha S."/>
            <person name="Ding Y."/>
            <person name="Chen G."/>
            <person name="Hawes A."/>
            <person name="Holder M."/>
            <person name="Jhangiani S."/>
            <person name="Johnson A."/>
            <person name="Khan Z."/>
            <person name="Li Z."/>
            <person name="Liu W."/>
            <person name="Liu X."/>
            <person name="Perez L."/>
            <person name="Shen H."/>
            <person name="Wang Q."/>
            <person name="Watt J."/>
            <person name="Xi L."/>
            <person name="Xin Y."/>
            <person name="Zhou J."/>
            <person name="Deng J."/>
            <person name="Jiang H."/>
            <person name="Liu Y."/>
            <person name="Qu J."/>
            <person name="Song X.-Z."/>
            <person name="Zhang L."/>
            <person name="Villasana D."/>
            <person name="Johnson A."/>
            <person name="Liu J."/>
            <person name="Liyanage D."/>
            <person name="Lorensuhewa L."/>
            <person name="Robinson T."/>
            <person name="Song A."/>
            <person name="Song B.-B."/>
            <person name="Dinh H."/>
            <person name="Thornton R."/>
            <person name="Coyle M."/>
            <person name="Francisco L."/>
            <person name="Jackson L."/>
            <person name="Javaid M."/>
            <person name="Korchina V."/>
            <person name="Kovar C."/>
            <person name="Mata R."/>
            <person name="Mathew T."/>
            <person name="Ngo R."/>
            <person name="Nguyen L."/>
            <person name="Nguyen N."/>
            <person name="Okwuonu G."/>
            <person name="Ongeri F."/>
            <person name="Pham C."/>
            <person name="Simmons D."/>
            <person name="Wilczek-Boney K."/>
            <person name="Hale W."/>
            <person name="Jakkamsetti A."/>
            <person name="Pham P."/>
            <person name="Ruth R."/>
            <person name="San Lucas F."/>
            <person name="Warren J."/>
            <person name="Zhang J."/>
            <person name="Zhao Z."/>
            <person name="Zhou C."/>
            <person name="Zhu D."/>
            <person name="Lee S."/>
            <person name="Bess C."/>
            <person name="Blankenburg K."/>
            <person name="Forbes L."/>
            <person name="Fu Q."/>
            <person name="Gubbala S."/>
            <person name="Hirani K."/>
            <person name="Jayaseelan J.C."/>
            <person name="Lara F."/>
            <person name="Munidasa M."/>
            <person name="Palculict T."/>
            <person name="Patil S."/>
            <person name="Pu L.-L."/>
            <person name="Saada N."/>
            <person name="Tang L."/>
            <person name="Weissenberger G."/>
            <person name="Zhu Y."/>
            <person name="Hemphill L."/>
            <person name="Shang Y."/>
            <person name="Youmans B."/>
            <person name="Ayvaz T."/>
            <person name="Ross M."/>
            <person name="Santibanez J."/>
            <person name="Aqrawi P."/>
            <person name="Gross S."/>
            <person name="Joshi V."/>
            <person name="Fowler G."/>
            <person name="Nazareth L."/>
            <person name="Reid J."/>
            <person name="Worley K."/>
            <person name="Petrosino J."/>
            <person name="Highlander S."/>
            <person name="Gibbs R."/>
        </authorList>
    </citation>
    <scope>NUCLEOTIDE SEQUENCE [LARGE SCALE GENOMIC DNA]</scope>
    <source>
        <strain evidence="1">ATCC 33269</strain>
    </source>
</reference>
<evidence type="ECO:0000313" key="2">
    <source>
        <dbReference type="Proteomes" id="UP000005580"/>
    </source>
</evidence>
<dbReference type="AlphaFoldDB" id="E7RS95"/>
<dbReference type="Proteomes" id="UP000005580">
    <property type="component" value="Unassembled WGS sequence"/>
</dbReference>
<proteinExistence type="predicted"/>
<keyword evidence="2" id="KW-1185">Reference proteome</keyword>
<comment type="caution">
    <text evidence="1">The sequence shown here is derived from an EMBL/GenBank/DDBJ whole genome shotgun (WGS) entry which is preliminary data.</text>
</comment>
<accession>E7RS95</accession>
<name>E7RS95_9BACT</name>
<gene>
    <name evidence="1" type="ORF">HMPREF0663_12163</name>
</gene>